<evidence type="ECO:0000313" key="10">
    <source>
        <dbReference type="EMBL" id="MPM37193.1"/>
    </source>
</evidence>
<dbReference type="AlphaFoldDB" id="A0A644ZEQ8"/>
<evidence type="ECO:0000256" key="3">
    <source>
        <dbReference type="ARBA" id="ARBA00022475"/>
    </source>
</evidence>
<keyword evidence="5 9" id="KW-1133">Transmembrane helix</keyword>
<dbReference type="PANTHER" id="PTHR30266:SF2">
    <property type="entry name" value="LARGE-CONDUCTANCE MECHANOSENSITIVE CHANNEL"/>
    <property type="match status" value="1"/>
</dbReference>
<dbReference type="InterPro" id="IPR036019">
    <property type="entry name" value="MscL_channel"/>
</dbReference>
<accession>A0A644ZEQ8</accession>
<dbReference type="InterPro" id="IPR001185">
    <property type="entry name" value="MS_channel"/>
</dbReference>
<feature type="transmembrane region" description="Helical" evidence="9">
    <location>
        <begin position="20"/>
        <end position="46"/>
    </location>
</feature>
<dbReference type="NCBIfam" id="TIGR00220">
    <property type="entry name" value="mscL"/>
    <property type="match status" value="1"/>
</dbReference>
<keyword evidence="6" id="KW-0406">Ion transport</keyword>
<proteinExistence type="predicted"/>
<evidence type="ECO:0000256" key="5">
    <source>
        <dbReference type="ARBA" id="ARBA00022989"/>
    </source>
</evidence>
<dbReference type="PANTHER" id="PTHR30266">
    <property type="entry name" value="MECHANOSENSITIVE CHANNEL MSCL"/>
    <property type="match status" value="1"/>
</dbReference>
<keyword evidence="4 9" id="KW-0812">Transmembrane</keyword>
<reference evidence="10" key="1">
    <citation type="submission" date="2019-08" db="EMBL/GenBank/DDBJ databases">
        <authorList>
            <person name="Kucharzyk K."/>
            <person name="Murdoch R.W."/>
            <person name="Higgins S."/>
            <person name="Loffler F."/>
        </authorList>
    </citation>
    <scope>NUCLEOTIDE SEQUENCE</scope>
</reference>
<feature type="transmembrane region" description="Helical" evidence="9">
    <location>
        <begin position="66"/>
        <end position="91"/>
    </location>
</feature>
<evidence type="ECO:0000256" key="2">
    <source>
        <dbReference type="ARBA" id="ARBA00022448"/>
    </source>
</evidence>
<organism evidence="10">
    <name type="scientific">bioreactor metagenome</name>
    <dbReference type="NCBI Taxonomy" id="1076179"/>
    <lineage>
        <taxon>unclassified sequences</taxon>
        <taxon>metagenomes</taxon>
        <taxon>ecological metagenomes</taxon>
    </lineage>
</organism>
<dbReference type="SUPFAM" id="SSF81330">
    <property type="entry name" value="Gated mechanosensitive channel"/>
    <property type="match status" value="1"/>
</dbReference>
<comment type="subcellular location">
    <subcellularLocation>
        <location evidence="1">Membrane</location>
        <topology evidence="1">Multi-pass membrane protein</topology>
    </subcellularLocation>
</comment>
<evidence type="ECO:0000256" key="6">
    <source>
        <dbReference type="ARBA" id="ARBA00023065"/>
    </source>
</evidence>
<dbReference type="Pfam" id="PF01741">
    <property type="entry name" value="MscL"/>
    <property type="match status" value="1"/>
</dbReference>
<evidence type="ECO:0000256" key="7">
    <source>
        <dbReference type="ARBA" id="ARBA00023136"/>
    </source>
</evidence>
<gene>
    <name evidence="10" type="primary">mscL_23</name>
    <name evidence="10" type="ORF">SDC9_83800</name>
</gene>
<sequence>MKKQLKGFIDFIQSQGVIGLAIGVVMGTSITKLVTALVTDIINPFVGLLLGKIGDLSKLHFQIGSAQILIGSFISSLIDFLIIAFVVYFSVKILKIDRLEKKLKK</sequence>
<dbReference type="GO" id="GO:0016020">
    <property type="term" value="C:membrane"/>
    <property type="evidence" value="ECO:0007669"/>
    <property type="project" value="UniProtKB-SubCell"/>
</dbReference>
<dbReference type="Gene3D" id="1.10.1200.120">
    <property type="entry name" value="Large-conductance mechanosensitive channel, MscL, domain 1"/>
    <property type="match status" value="1"/>
</dbReference>
<evidence type="ECO:0000256" key="8">
    <source>
        <dbReference type="ARBA" id="ARBA00023303"/>
    </source>
</evidence>
<name>A0A644ZEQ8_9ZZZZ</name>
<dbReference type="GO" id="GO:0008381">
    <property type="term" value="F:mechanosensitive monoatomic ion channel activity"/>
    <property type="evidence" value="ECO:0007669"/>
    <property type="project" value="InterPro"/>
</dbReference>
<evidence type="ECO:0000256" key="4">
    <source>
        <dbReference type="ARBA" id="ARBA00022692"/>
    </source>
</evidence>
<keyword evidence="2" id="KW-0813">Transport</keyword>
<comment type="caution">
    <text evidence="10">The sequence shown here is derived from an EMBL/GenBank/DDBJ whole genome shotgun (WGS) entry which is preliminary data.</text>
</comment>
<evidence type="ECO:0000256" key="9">
    <source>
        <dbReference type="SAM" id="Phobius"/>
    </source>
</evidence>
<dbReference type="InterPro" id="IPR037673">
    <property type="entry name" value="MSC/AndL"/>
</dbReference>
<keyword evidence="7 9" id="KW-0472">Membrane</keyword>
<keyword evidence="3" id="KW-1003">Cell membrane</keyword>
<protein>
    <submittedName>
        <fullName evidence="10">Large-conductance mechanosensitive channel</fullName>
    </submittedName>
</protein>
<dbReference type="EMBL" id="VSSQ01007860">
    <property type="protein sequence ID" value="MPM37193.1"/>
    <property type="molecule type" value="Genomic_DNA"/>
</dbReference>
<keyword evidence="8" id="KW-0407">Ion channel</keyword>
<evidence type="ECO:0000256" key="1">
    <source>
        <dbReference type="ARBA" id="ARBA00004141"/>
    </source>
</evidence>